<organism evidence="1 2">
    <name type="scientific">Batillaria attramentaria</name>
    <dbReference type="NCBI Taxonomy" id="370345"/>
    <lineage>
        <taxon>Eukaryota</taxon>
        <taxon>Metazoa</taxon>
        <taxon>Spiralia</taxon>
        <taxon>Lophotrochozoa</taxon>
        <taxon>Mollusca</taxon>
        <taxon>Gastropoda</taxon>
        <taxon>Caenogastropoda</taxon>
        <taxon>Sorbeoconcha</taxon>
        <taxon>Cerithioidea</taxon>
        <taxon>Batillariidae</taxon>
        <taxon>Batillaria</taxon>
    </lineage>
</organism>
<protein>
    <submittedName>
        <fullName evidence="1">Uncharacterized protein</fullName>
    </submittedName>
</protein>
<comment type="caution">
    <text evidence="1">The sequence shown here is derived from an EMBL/GenBank/DDBJ whole genome shotgun (WGS) entry which is preliminary data.</text>
</comment>
<evidence type="ECO:0000313" key="1">
    <source>
        <dbReference type="EMBL" id="KAK7499759.1"/>
    </source>
</evidence>
<reference evidence="1 2" key="1">
    <citation type="journal article" date="2023" name="Sci. Data">
        <title>Genome assembly of the Korean intertidal mud-creeper Batillaria attramentaria.</title>
        <authorList>
            <person name="Patra A.K."/>
            <person name="Ho P.T."/>
            <person name="Jun S."/>
            <person name="Lee S.J."/>
            <person name="Kim Y."/>
            <person name="Won Y.J."/>
        </authorList>
    </citation>
    <scope>NUCLEOTIDE SEQUENCE [LARGE SCALE GENOMIC DNA]</scope>
    <source>
        <strain evidence="1">Wonlab-2016</strain>
    </source>
</reference>
<dbReference type="AlphaFoldDB" id="A0ABD0LJR1"/>
<dbReference type="EMBL" id="JACVVK020000042">
    <property type="protein sequence ID" value="KAK7499759.1"/>
    <property type="molecule type" value="Genomic_DNA"/>
</dbReference>
<dbReference type="Proteomes" id="UP001519460">
    <property type="component" value="Unassembled WGS sequence"/>
</dbReference>
<evidence type="ECO:0000313" key="2">
    <source>
        <dbReference type="Proteomes" id="UP001519460"/>
    </source>
</evidence>
<sequence>MSLSFDSCVITLPNPASPPAWDSASQAVHLILSLVLVMIRGLALICYSTTILLYIPPPNPSPQNLSHSPLSPNLVFPPPSPFITHTDHRPWSSSPPPIPPSLACTLRRLIQFSAPPSPPPSLDCSTWSGFVLSHERMEFCGHLLFLWI</sequence>
<name>A0ABD0LJR1_9CAEN</name>
<keyword evidence="2" id="KW-1185">Reference proteome</keyword>
<accession>A0ABD0LJR1</accession>
<gene>
    <name evidence="1" type="ORF">BaRGS_00009100</name>
</gene>
<proteinExistence type="predicted"/>